<dbReference type="Pfam" id="PF13183">
    <property type="entry name" value="Fer4_8"/>
    <property type="match status" value="1"/>
</dbReference>
<dbReference type="InterPro" id="IPR017900">
    <property type="entry name" value="4Fe4S_Fe_S_CS"/>
</dbReference>
<reference evidence="9 10" key="1">
    <citation type="submission" date="2019-02" db="EMBL/GenBank/DDBJ databases">
        <title>Deep-cultivation of Planctomycetes and their phenomic and genomic characterization uncovers novel biology.</title>
        <authorList>
            <person name="Wiegand S."/>
            <person name="Jogler M."/>
            <person name="Boedeker C."/>
            <person name="Pinto D."/>
            <person name="Vollmers J."/>
            <person name="Rivas-Marin E."/>
            <person name="Kohn T."/>
            <person name="Peeters S.H."/>
            <person name="Heuer A."/>
            <person name="Rast P."/>
            <person name="Oberbeckmann S."/>
            <person name="Bunk B."/>
            <person name="Jeske O."/>
            <person name="Meyerdierks A."/>
            <person name="Storesund J.E."/>
            <person name="Kallscheuer N."/>
            <person name="Luecker S."/>
            <person name="Lage O.M."/>
            <person name="Pohl T."/>
            <person name="Merkel B.J."/>
            <person name="Hornburger P."/>
            <person name="Mueller R.-W."/>
            <person name="Bruemmer F."/>
            <person name="Labrenz M."/>
            <person name="Spormann A.M."/>
            <person name="Op Den Camp H."/>
            <person name="Overmann J."/>
            <person name="Amann R."/>
            <person name="Jetten M.S.M."/>
            <person name="Mascher T."/>
            <person name="Medema M.H."/>
            <person name="Devos D.P."/>
            <person name="Kaster A.-K."/>
            <person name="Ovreas L."/>
            <person name="Rohde M."/>
            <person name="Galperin M.Y."/>
            <person name="Jogler C."/>
        </authorList>
    </citation>
    <scope>NUCLEOTIDE SEQUENCE [LARGE SCALE GENOMIC DNA]</scope>
    <source>
        <strain evidence="9 10">CA13</strain>
    </source>
</reference>
<dbReference type="Gene3D" id="1.10.1060.10">
    <property type="entry name" value="Alpha-helical ferredoxin"/>
    <property type="match status" value="1"/>
</dbReference>
<keyword evidence="6" id="KW-0408">Iron</keyword>
<dbReference type="EMBL" id="SJPJ01000002">
    <property type="protein sequence ID" value="TWT76721.1"/>
    <property type="molecule type" value="Genomic_DNA"/>
</dbReference>
<dbReference type="RefSeq" id="WP_146404441.1">
    <property type="nucleotide sequence ID" value="NZ_SJPJ01000002.1"/>
</dbReference>
<keyword evidence="2" id="KW-0004">4Fe-4S</keyword>
<keyword evidence="4" id="KW-0677">Repeat</keyword>
<evidence type="ECO:0000313" key="10">
    <source>
        <dbReference type="Proteomes" id="UP000315010"/>
    </source>
</evidence>
<keyword evidence="5" id="KW-0249">Electron transport</keyword>
<evidence type="ECO:0000256" key="2">
    <source>
        <dbReference type="ARBA" id="ARBA00022485"/>
    </source>
</evidence>
<dbReference type="AlphaFoldDB" id="A0A5C5YP15"/>
<dbReference type="InterPro" id="IPR024185">
    <property type="entry name" value="FTHF_cligase-like_sf"/>
</dbReference>
<accession>A0A5C5YP15</accession>
<feature type="domain" description="4Fe-4S ferredoxin-type" evidence="8">
    <location>
        <begin position="299"/>
        <end position="329"/>
    </location>
</feature>
<keyword evidence="7" id="KW-0411">Iron-sulfur</keyword>
<dbReference type="Proteomes" id="UP000315010">
    <property type="component" value="Unassembled WGS sequence"/>
</dbReference>
<dbReference type="InterPro" id="IPR017896">
    <property type="entry name" value="4Fe4S_Fe-S-bd"/>
</dbReference>
<dbReference type="GO" id="GO:0046872">
    <property type="term" value="F:metal ion binding"/>
    <property type="evidence" value="ECO:0007669"/>
    <property type="project" value="UniProtKB-KW"/>
</dbReference>
<dbReference type="SUPFAM" id="SSF100950">
    <property type="entry name" value="NagB/RpiA/CoA transferase-like"/>
    <property type="match status" value="1"/>
</dbReference>
<dbReference type="InterPro" id="IPR024569">
    <property type="entry name" value="LutB_C"/>
</dbReference>
<dbReference type="Pfam" id="PF02589">
    <property type="entry name" value="LUD_dom"/>
    <property type="match status" value="1"/>
</dbReference>
<dbReference type="PANTHER" id="PTHR47153">
    <property type="entry name" value="LACTATE UTILIZATION PROTEIN B"/>
    <property type="match status" value="1"/>
</dbReference>
<keyword evidence="1" id="KW-0813">Transport</keyword>
<dbReference type="Gene3D" id="3.40.50.10420">
    <property type="entry name" value="NagB/RpiA/CoA transferase-like"/>
    <property type="match status" value="1"/>
</dbReference>
<evidence type="ECO:0000256" key="3">
    <source>
        <dbReference type="ARBA" id="ARBA00022723"/>
    </source>
</evidence>
<keyword evidence="10" id="KW-1185">Reference proteome</keyword>
<evidence type="ECO:0000256" key="6">
    <source>
        <dbReference type="ARBA" id="ARBA00023004"/>
    </source>
</evidence>
<evidence type="ECO:0000256" key="5">
    <source>
        <dbReference type="ARBA" id="ARBA00022982"/>
    </source>
</evidence>
<comment type="caution">
    <text evidence="9">The sequence shown here is derived from an EMBL/GenBank/DDBJ whole genome shotgun (WGS) entry which is preliminary data.</text>
</comment>
<dbReference type="PANTHER" id="PTHR47153:SF2">
    <property type="entry name" value="LACTATE UTILIZATION PROTEIN B"/>
    <property type="match status" value="1"/>
</dbReference>
<dbReference type="PROSITE" id="PS00198">
    <property type="entry name" value="4FE4S_FER_1"/>
    <property type="match status" value="2"/>
</dbReference>
<evidence type="ECO:0000259" key="8">
    <source>
        <dbReference type="PROSITE" id="PS51379"/>
    </source>
</evidence>
<dbReference type="PROSITE" id="PS51379">
    <property type="entry name" value="4FE4S_FER_2"/>
    <property type="match status" value="2"/>
</dbReference>
<dbReference type="GO" id="GO:0006089">
    <property type="term" value="P:lactate metabolic process"/>
    <property type="evidence" value="ECO:0007669"/>
    <property type="project" value="InterPro"/>
</dbReference>
<organism evidence="9 10">
    <name type="scientific">Novipirellula herctigrandis</name>
    <dbReference type="NCBI Taxonomy" id="2527986"/>
    <lineage>
        <taxon>Bacteria</taxon>
        <taxon>Pseudomonadati</taxon>
        <taxon>Planctomycetota</taxon>
        <taxon>Planctomycetia</taxon>
        <taxon>Pirellulales</taxon>
        <taxon>Pirellulaceae</taxon>
        <taxon>Novipirellula</taxon>
    </lineage>
</organism>
<keyword evidence="3" id="KW-0479">Metal-binding</keyword>
<proteinExistence type="predicted"/>
<protein>
    <submittedName>
        <fullName evidence="9">Lactate utilization protein B</fullName>
    </submittedName>
</protein>
<dbReference type="SUPFAM" id="SSF54862">
    <property type="entry name" value="4Fe-4S ferredoxins"/>
    <property type="match status" value="1"/>
</dbReference>
<evidence type="ECO:0000313" key="9">
    <source>
        <dbReference type="EMBL" id="TWT76721.1"/>
    </source>
</evidence>
<evidence type="ECO:0000256" key="4">
    <source>
        <dbReference type="ARBA" id="ARBA00022737"/>
    </source>
</evidence>
<feature type="domain" description="4Fe-4S ferredoxin-type" evidence="8">
    <location>
        <begin position="349"/>
        <end position="378"/>
    </location>
</feature>
<dbReference type="InterPro" id="IPR009051">
    <property type="entry name" value="Helical_ferredxn"/>
</dbReference>
<evidence type="ECO:0000256" key="1">
    <source>
        <dbReference type="ARBA" id="ARBA00022448"/>
    </source>
</evidence>
<gene>
    <name evidence="9" type="primary">lutB</name>
    <name evidence="9" type="ORF">CA13_72190</name>
</gene>
<sequence>MSVTLPIIDHPTAAKPFVTNGDRSPWHDKALWFVRGKRDKQASTVGEWEYLRSMASQIKTATIANLGNYLVEFERNATALGATVHWAADAEEHNQIVLQILRDHDTKRIVKSKSMLTEECGLNHFLEDNGVDVVDTDLGERIVQLRDETPSHIVLPAIHLKKEEVGETFHEHLGTDKGAADPKYLAEAARGHLRSKFLAGEVGITGVNFGIAETGGFVVCTNEGNADLGASLPRVHIACMGIEKLIPRFQDLGVFTRLLARSATGQPITAYTSHFHGPRDRNSELHIVLVDNGRSKLRHNSEFREALHCIRCGACMNTCPVYRRSGGHSYQATIPGPIGSVLSPTRDSIKHKSLPYACSLCGSCTDVCPVKIPLHHQLLAWRKEIGKQGLLSYDKRISMKAASLLFRNAKVFSLAGWLGRTSLRFLPHWATHHRFNTWTIARELPEPPKESFRHWYAKNRK</sequence>
<dbReference type="InterPro" id="IPR003741">
    <property type="entry name" value="LUD_dom"/>
</dbReference>
<dbReference type="GO" id="GO:0051539">
    <property type="term" value="F:4 iron, 4 sulfur cluster binding"/>
    <property type="evidence" value="ECO:0007669"/>
    <property type="project" value="UniProtKB-KW"/>
</dbReference>
<dbReference type="InterPro" id="IPR037171">
    <property type="entry name" value="NagB/RpiA_transferase-like"/>
</dbReference>
<dbReference type="Pfam" id="PF11870">
    <property type="entry name" value="LutB_C"/>
    <property type="match status" value="1"/>
</dbReference>
<evidence type="ECO:0000256" key="7">
    <source>
        <dbReference type="ARBA" id="ARBA00023014"/>
    </source>
</evidence>
<dbReference type="InterPro" id="IPR004452">
    <property type="entry name" value="LutB/LldF"/>
</dbReference>
<dbReference type="OrthoDB" id="9782337at2"/>
<name>A0A5C5YP15_9BACT</name>